<evidence type="ECO:0000256" key="4">
    <source>
        <dbReference type="ARBA" id="ARBA00022692"/>
    </source>
</evidence>
<dbReference type="PANTHER" id="PTHR48086:SF7">
    <property type="entry name" value="SODIUM-SOLUTE SYMPORTER-RELATED"/>
    <property type="match status" value="1"/>
</dbReference>
<feature type="transmembrane region" description="Helical" evidence="8">
    <location>
        <begin position="443"/>
        <end position="462"/>
    </location>
</feature>
<dbReference type="Proteomes" id="UP000199476">
    <property type="component" value="Unassembled WGS sequence"/>
</dbReference>
<feature type="transmembrane region" description="Helical" evidence="8">
    <location>
        <begin position="263"/>
        <end position="283"/>
    </location>
</feature>
<accession>A0A1G9KML7</accession>
<comment type="similarity">
    <text evidence="2 7">Belongs to the sodium:solute symporter (SSF) (TC 2.A.21) family.</text>
</comment>
<evidence type="ECO:0000256" key="5">
    <source>
        <dbReference type="ARBA" id="ARBA00022989"/>
    </source>
</evidence>
<dbReference type="CDD" id="cd10322">
    <property type="entry name" value="SLC5sbd"/>
    <property type="match status" value="1"/>
</dbReference>
<dbReference type="AlphaFoldDB" id="A0A1G9KML7"/>
<feature type="transmembrane region" description="Helical" evidence="8">
    <location>
        <begin position="151"/>
        <end position="171"/>
    </location>
</feature>
<evidence type="ECO:0000256" key="2">
    <source>
        <dbReference type="ARBA" id="ARBA00006434"/>
    </source>
</evidence>
<protein>
    <submittedName>
        <fullName evidence="9">Solute:Na+ symporter, SSS family</fullName>
    </submittedName>
</protein>
<evidence type="ECO:0000256" key="7">
    <source>
        <dbReference type="RuleBase" id="RU362091"/>
    </source>
</evidence>
<dbReference type="PANTHER" id="PTHR48086">
    <property type="entry name" value="SODIUM/PROLINE SYMPORTER-RELATED"/>
    <property type="match status" value="1"/>
</dbReference>
<reference evidence="9 10" key="1">
    <citation type="submission" date="2016-10" db="EMBL/GenBank/DDBJ databases">
        <authorList>
            <person name="de Groot N.N."/>
        </authorList>
    </citation>
    <scope>NUCLEOTIDE SEQUENCE [LARGE SCALE GENOMIC DNA]</scope>
    <source>
        <strain evidence="9 10">SLAS-1</strain>
    </source>
</reference>
<dbReference type="InterPro" id="IPR038377">
    <property type="entry name" value="Na/Glc_symporter_sf"/>
</dbReference>
<gene>
    <name evidence="9" type="ORF">SAMN04488692_10558</name>
</gene>
<feature type="transmembrane region" description="Helical" evidence="8">
    <location>
        <begin position="73"/>
        <end position="92"/>
    </location>
</feature>
<keyword evidence="10" id="KW-1185">Reference proteome</keyword>
<evidence type="ECO:0000256" key="8">
    <source>
        <dbReference type="SAM" id="Phobius"/>
    </source>
</evidence>
<dbReference type="PROSITE" id="PS50283">
    <property type="entry name" value="NA_SOLUT_SYMP_3"/>
    <property type="match status" value="1"/>
</dbReference>
<keyword evidence="6 8" id="KW-0472">Membrane</keyword>
<evidence type="ECO:0000256" key="6">
    <source>
        <dbReference type="ARBA" id="ARBA00023136"/>
    </source>
</evidence>
<proteinExistence type="inferred from homology"/>
<dbReference type="Gene3D" id="1.20.1730.10">
    <property type="entry name" value="Sodium/glucose cotransporter"/>
    <property type="match status" value="1"/>
</dbReference>
<feature type="transmembrane region" description="Helical" evidence="8">
    <location>
        <begin position="178"/>
        <end position="200"/>
    </location>
</feature>
<feature type="transmembrane region" description="Helical" evidence="8">
    <location>
        <begin position="39"/>
        <end position="61"/>
    </location>
</feature>
<dbReference type="OrthoDB" id="9810181at2"/>
<feature type="transmembrane region" description="Helical" evidence="8">
    <location>
        <begin position="303"/>
        <end position="325"/>
    </location>
</feature>
<dbReference type="EMBL" id="FNGO01000005">
    <property type="protein sequence ID" value="SDL50836.1"/>
    <property type="molecule type" value="Genomic_DNA"/>
</dbReference>
<evidence type="ECO:0000313" key="10">
    <source>
        <dbReference type="Proteomes" id="UP000199476"/>
    </source>
</evidence>
<name>A0A1G9KML7_9FIRM</name>
<dbReference type="GO" id="GO:0022857">
    <property type="term" value="F:transmembrane transporter activity"/>
    <property type="evidence" value="ECO:0007669"/>
    <property type="project" value="InterPro"/>
</dbReference>
<keyword evidence="4 8" id="KW-0812">Transmembrane</keyword>
<keyword evidence="5 8" id="KW-1133">Transmembrane helix</keyword>
<feature type="transmembrane region" description="Helical" evidence="8">
    <location>
        <begin position="220"/>
        <end position="242"/>
    </location>
</feature>
<sequence length="474" mass="49701">MNIFQLSIIGGYFLILFGVGIYATRFIDDTTDFLLAGRRLGIVLATGALTATHFGGGFVMGTGEWGFDHGLTGIAYAVGVALSFLFLAFVSARKMRRLSMFTVPDYLEKRYQSKVVRALGAVLSLVAIIGIIGSQVWASQGALGILGIDETYAAIIATLLFIVYTAASGLWGVTLTDALQLVIIFIGVPAAGIAGIMEAGGFSGVREGVAALELGMTADAYFHPLGAGAAMVLAAIVPTIMYTLIGQDFYQRLFAAKDENTSFWAAILSGVILSAFAIFPTLTGMASRSIFGDEIAAAEAVPMLITEVLPLGIGTLIVAAIIGAIMSTADSLLVAGTSHITHDIYAELINQDIEENSKKMLFISRLWTVILGLLALFMALTFEAIIGLLLMSYTLYSAGVFIPVVLGLYWKRGNATGAILGIVAGSTAGVAGELGWIDFGGVPVIVAGALVSLVLYVVGSLLTEPPAELPEEVV</sequence>
<dbReference type="Pfam" id="PF00474">
    <property type="entry name" value="SSF"/>
    <property type="match status" value="1"/>
</dbReference>
<feature type="transmembrane region" description="Helical" evidence="8">
    <location>
        <begin position="366"/>
        <end position="387"/>
    </location>
</feature>
<feature type="transmembrane region" description="Helical" evidence="8">
    <location>
        <begin position="417"/>
        <end position="437"/>
    </location>
</feature>
<feature type="transmembrane region" description="Helical" evidence="8">
    <location>
        <begin position="118"/>
        <end position="139"/>
    </location>
</feature>
<keyword evidence="3" id="KW-0813">Transport</keyword>
<dbReference type="RefSeq" id="WP_089758831.1">
    <property type="nucleotide sequence ID" value="NZ_FNGO01000005.1"/>
</dbReference>
<dbReference type="InterPro" id="IPR050277">
    <property type="entry name" value="Sodium:Solute_Symporter"/>
</dbReference>
<feature type="transmembrane region" description="Helical" evidence="8">
    <location>
        <begin position="6"/>
        <end position="27"/>
    </location>
</feature>
<organism evidence="9 10">
    <name type="scientific">Halarsenatibacter silvermanii</name>
    <dbReference type="NCBI Taxonomy" id="321763"/>
    <lineage>
        <taxon>Bacteria</taxon>
        <taxon>Bacillati</taxon>
        <taxon>Bacillota</taxon>
        <taxon>Clostridia</taxon>
        <taxon>Halanaerobiales</taxon>
        <taxon>Halarsenatibacteraceae</taxon>
        <taxon>Halarsenatibacter</taxon>
    </lineage>
</organism>
<evidence type="ECO:0000256" key="1">
    <source>
        <dbReference type="ARBA" id="ARBA00004141"/>
    </source>
</evidence>
<evidence type="ECO:0000256" key="3">
    <source>
        <dbReference type="ARBA" id="ARBA00022448"/>
    </source>
</evidence>
<dbReference type="STRING" id="321763.SAMN04488692_10558"/>
<dbReference type="InterPro" id="IPR001734">
    <property type="entry name" value="Na/solute_symporter"/>
</dbReference>
<dbReference type="GO" id="GO:0005886">
    <property type="term" value="C:plasma membrane"/>
    <property type="evidence" value="ECO:0007669"/>
    <property type="project" value="TreeGrafter"/>
</dbReference>
<evidence type="ECO:0000313" key="9">
    <source>
        <dbReference type="EMBL" id="SDL50836.1"/>
    </source>
</evidence>
<feature type="transmembrane region" description="Helical" evidence="8">
    <location>
        <begin position="393"/>
        <end position="410"/>
    </location>
</feature>
<comment type="subcellular location">
    <subcellularLocation>
        <location evidence="1">Membrane</location>
        <topology evidence="1">Multi-pass membrane protein</topology>
    </subcellularLocation>
</comment>